<dbReference type="EMBL" id="GG682788">
    <property type="protein sequence ID" value="EER02799.1"/>
    <property type="molecule type" value="Genomic_DNA"/>
</dbReference>
<dbReference type="GeneID" id="9050961"/>
<evidence type="ECO:0000313" key="1">
    <source>
        <dbReference type="EMBL" id="EER02799.1"/>
    </source>
</evidence>
<gene>
    <name evidence="1" type="ORF">Pmar_PMAR011446</name>
</gene>
<protein>
    <submittedName>
        <fullName evidence="1">Uncharacterized protein</fullName>
    </submittedName>
</protein>
<reference evidence="1 2" key="1">
    <citation type="submission" date="2008-07" db="EMBL/GenBank/DDBJ databases">
        <authorList>
            <person name="El-Sayed N."/>
            <person name="Caler E."/>
            <person name="Inman J."/>
            <person name="Amedeo P."/>
            <person name="Hass B."/>
            <person name="Wortman J."/>
        </authorList>
    </citation>
    <scope>NUCLEOTIDE SEQUENCE [LARGE SCALE GENOMIC DNA]</scope>
    <source>
        <strain evidence="2">ATCC 50983 / TXsc</strain>
    </source>
</reference>
<dbReference type="InParanoid" id="C5LKE2"/>
<organism evidence="2">
    <name type="scientific">Perkinsus marinus (strain ATCC 50983 / TXsc)</name>
    <dbReference type="NCBI Taxonomy" id="423536"/>
    <lineage>
        <taxon>Eukaryota</taxon>
        <taxon>Sar</taxon>
        <taxon>Alveolata</taxon>
        <taxon>Perkinsozoa</taxon>
        <taxon>Perkinsea</taxon>
        <taxon>Perkinsida</taxon>
        <taxon>Perkinsidae</taxon>
        <taxon>Perkinsus</taxon>
    </lineage>
</organism>
<accession>C5LKE2</accession>
<keyword evidence="2" id="KW-1185">Reference proteome</keyword>
<dbReference type="RefSeq" id="XP_002770983.1">
    <property type="nucleotide sequence ID" value="XM_002770937.1"/>
</dbReference>
<dbReference type="Proteomes" id="UP000007800">
    <property type="component" value="Unassembled WGS sequence"/>
</dbReference>
<proteinExistence type="predicted"/>
<evidence type="ECO:0000313" key="2">
    <source>
        <dbReference type="Proteomes" id="UP000007800"/>
    </source>
</evidence>
<sequence length="123" mass="14005">MVPIVFGTCRVGQIQKALPERLRSKYAVALNDAGRVDTWEPVFAGRGSHISVKKQSRGTKLRLVQLIDGFDSDRVWRELKEGSFGTWMSRIDGCYYQPITTIAYDDGKLDSESKIRFYIIITD</sequence>
<dbReference type="AlphaFoldDB" id="C5LKE2"/>
<name>C5LKE2_PERM5</name>